<sequence>MCKAANKGDVEFLSGRSMESLGHLLLSQTAMTPPIVVAMIKRYDKMRANLEAAISQLKGGRIQVECLKKQMSDEESKFQEEISSLTTQLEEKHRQMSVQAMEIESLCTTSLQSYTRGREEGLQAGHSGPVAAFKASPEYGEEVFRQGSSFYADGFTFGAEQFKNLGHLPPDFDFSFLDMRADGFSRISGVGPSE</sequence>
<gene>
    <name evidence="1" type="ORF">Salat_2152300</name>
</gene>
<dbReference type="EMBL" id="JACGWO010000008">
    <property type="protein sequence ID" value="KAK4422016.1"/>
    <property type="molecule type" value="Genomic_DNA"/>
</dbReference>
<reference evidence="1" key="2">
    <citation type="journal article" date="2024" name="Plant">
        <title>Genomic evolution and insights into agronomic trait innovations of Sesamum species.</title>
        <authorList>
            <person name="Miao H."/>
            <person name="Wang L."/>
            <person name="Qu L."/>
            <person name="Liu H."/>
            <person name="Sun Y."/>
            <person name="Le M."/>
            <person name="Wang Q."/>
            <person name="Wei S."/>
            <person name="Zheng Y."/>
            <person name="Lin W."/>
            <person name="Duan Y."/>
            <person name="Cao H."/>
            <person name="Xiong S."/>
            <person name="Wang X."/>
            <person name="Wei L."/>
            <person name="Li C."/>
            <person name="Ma Q."/>
            <person name="Ju M."/>
            <person name="Zhao R."/>
            <person name="Li G."/>
            <person name="Mu C."/>
            <person name="Tian Q."/>
            <person name="Mei H."/>
            <person name="Zhang T."/>
            <person name="Gao T."/>
            <person name="Zhang H."/>
        </authorList>
    </citation>
    <scope>NUCLEOTIDE SEQUENCE</scope>
    <source>
        <strain evidence="1">3651</strain>
    </source>
</reference>
<accession>A0AAE2CH38</accession>
<reference evidence="1" key="1">
    <citation type="submission" date="2020-06" db="EMBL/GenBank/DDBJ databases">
        <authorList>
            <person name="Li T."/>
            <person name="Hu X."/>
            <person name="Zhang T."/>
            <person name="Song X."/>
            <person name="Zhang H."/>
            <person name="Dai N."/>
            <person name="Sheng W."/>
            <person name="Hou X."/>
            <person name="Wei L."/>
        </authorList>
    </citation>
    <scope>NUCLEOTIDE SEQUENCE</scope>
    <source>
        <strain evidence="1">3651</strain>
        <tissue evidence="1">Leaf</tissue>
    </source>
</reference>
<evidence type="ECO:0000313" key="2">
    <source>
        <dbReference type="Proteomes" id="UP001293254"/>
    </source>
</evidence>
<keyword evidence="2" id="KW-1185">Reference proteome</keyword>
<proteinExistence type="predicted"/>
<dbReference type="Proteomes" id="UP001293254">
    <property type="component" value="Unassembled WGS sequence"/>
</dbReference>
<name>A0AAE2CH38_9LAMI</name>
<dbReference type="AlphaFoldDB" id="A0AAE2CH38"/>
<organism evidence="1 2">
    <name type="scientific">Sesamum alatum</name>
    <dbReference type="NCBI Taxonomy" id="300844"/>
    <lineage>
        <taxon>Eukaryota</taxon>
        <taxon>Viridiplantae</taxon>
        <taxon>Streptophyta</taxon>
        <taxon>Embryophyta</taxon>
        <taxon>Tracheophyta</taxon>
        <taxon>Spermatophyta</taxon>
        <taxon>Magnoliopsida</taxon>
        <taxon>eudicotyledons</taxon>
        <taxon>Gunneridae</taxon>
        <taxon>Pentapetalae</taxon>
        <taxon>asterids</taxon>
        <taxon>lamiids</taxon>
        <taxon>Lamiales</taxon>
        <taxon>Pedaliaceae</taxon>
        <taxon>Sesamum</taxon>
    </lineage>
</organism>
<protein>
    <submittedName>
        <fullName evidence="1">Uncharacterized protein</fullName>
    </submittedName>
</protein>
<evidence type="ECO:0000313" key="1">
    <source>
        <dbReference type="EMBL" id="KAK4422016.1"/>
    </source>
</evidence>
<comment type="caution">
    <text evidence="1">The sequence shown here is derived from an EMBL/GenBank/DDBJ whole genome shotgun (WGS) entry which is preliminary data.</text>
</comment>